<protein>
    <submittedName>
        <fullName evidence="1">Uncharacterized protein</fullName>
    </submittedName>
</protein>
<accession>A0A2P2NUY7</accession>
<evidence type="ECO:0000313" key="1">
    <source>
        <dbReference type="EMBL" id="MBX46253.1"/>
    </source>
</evidence>
<name>A0A2P2NUY7_RHIMU</name>
<reference evidence="1" key="1">
    <citation type="submission" date="2018-02" db="EMBL/GenBank/DDBJ databases">
        <title>Rhizophora mucronata_Transcriptome.</title>
        <authorList>
            <person name="Meera S.P."/>
            <person name="Sreeshan A."/>
            <person name="Augustine A."/>
        </authorList>
    </citation>
    <scope>NUCLEOTIDE SEQUENCE</scope>
    <source>
        <tissue evidence="1">Leaf</tissue>
    </source>
</reference>
<proteinExistence type="predicted"/>
<sequence>MMKQLLQNQL</sequence>
<dbReference type="EMBL" id="GGEC01065769">
    <property type="protein sequence ID" value="MBX46253.1"/>
    <property type="molecule type" value="Transcribed_RNA"/>
</dbReference>
<organism evidence="1">
    <name type="scientific">Rhizophora mucronata</name>
    <name type="common">Asiatic mangrove</name>
    <dbReference type="NCBI Taxonomy" id="61149"/>
    <lineage>
        <taxon>Eukaryota</taxon>
        <taxon>Viridiplantae</taxon>
        <taxon>Streptophyta</taxon>
        <taxon>Embryophyta</taxon>
        <taxon>Tracheophyta</taxon>
        <taxon>Spermatophyta</taxon>
        <taxon>Magnoliopsida</taxon>
        <taxon>eudicotyledons</taxon>
        <taxon>Gunneridae</taxon>
        <taxon>Pentapetalae</taxon>
        <taxon>rosids</taxon>
        <taxon>fabids</taxon>
        <taxon>Malpighiales</taxon>
        <taxon>Rhizophoraceae</taxon>
        <taxon>Rhizophora</taxon>
    </lineage>
</organism>